<keyword evidence="1" id="KW-0812">Transmembrane</keyword>
<dbReference type="PANTHER" id="PTHR43081:SF1">
    <property type="entry name" value="ADENYLATE CYCLASE, TERMINAL-DIFFERENTIATION SPECIFIC"/>
    <property type="match status" value="1"/>
</dbReference>
<dbReference type="RefSeq" id="WP_009779471.1">
    <property type="nucleotide sequence ID" value="NZ_CH672395.1"/>
</dbReference>
<organism evidence="3 4">
    <name type="scientific">Leeuwenhoekiella blandensis (strain CECT 7118 / CCUG 51940 / KCTC 22103 / MED217)</name>
    <name type="common">Flavobacterium sp. (strain MED217)</name>
    <dbReference type="NCBI Taxonomy" id="398720"/>
    <lineage>
        <taxon>Bacteria</taxon>
        <taxon>Pseudomonadati</taxon>
        <taxon>Bacteroidota</taxon>
        <taxon>Flavobacteriia</taxon>
        <taxon>Flavobacteriales</taxon>
        <taxon>Flavobacteriaceae</taxon>
        <taxon>Leeuwenhoekiella</taxon>
    </lineage>
</organism>
<evidence type="ECO:0000313" key="4">
    <source>
        <dbReference type="Proteomes" id="UP000001601"/>
    </source>
</evidence>
<keyword evidence="4" id="KW-1185">Reference proteome</keyword>
<dbReference type="Proteomes" id="UP000001601">
    <property type="component" value="Unassembled WGS sequence"/>
</dbReference>
<dbReference type="Gene3D" id="3.30.70.1230">
    <property type="entry name" value="Nucleotide cyclase"/>
    <property type="match status" value="1"/>
</dbReference>
<dbReference type="CDD" id="cd07302">
    <property type="entry name" value="CHD"/>
    <property type="match status" value="1"/>
</dbReference>
<name>A3XJ20_LEEBM</name>
<evidence type="ECO:0000313" key="3">
    <source>
        <dbReference type="EMBL" id="EAQ50447.1"/>
    </source>
</evidence>
<keyword evidence="1" id="KW-0472">Membrane</keyword>
<feature type="transmembrane region" description="Helical" evidence="1">
    <location>
        <begin position="129"/>
        <end position="155"/>
    </location>
</feature>
<reference evidence="3 4" key="1">
    <citation type="journal article" date="2007" name="Nature">
        <title>Light stimulates growth of proteorhodopsin-containing marine Flavobacteria.</title>
        <authorList>
            <person name="Gomez-Consarnau L."/>
            <person name="Gonzalez J.M."/>
            <person name="Coll-Llado M."/>
            <person name="Gourdon P."/>
            <person name="Pascher T."/>
            <person name="Neutze R."/>
            <person name="Pedros-Alio C."/>
            <person name="Pinhassi J."/>
        </authorList>
    </citation>
    <scope>NUCLEOTIDE SEQUENCE [LARGE SCALE GENOMIC DNA]</scope>
    <source>
        <strain evidence="3 4">MED217</strain>
    </source>
</reference>
<evidence type="ECO:0000259" key="2">
    <source>
        <dbReference type="PROSITE" id="PS50125"/>
    </source>
</evidence>
<dbReference type="GO" id="GO:0035556">
    <property type="term" value="P:intracellular signal transduction"/>
    <property type="evidence" value="ECO:0007669"/>
    <property type="project" value="InterPro"/>
</dbReference>
<comment type="caution">
    <text evidence="3">The sequence shown here is derived from an EMBL/GenBank/DDBJ whole genome shotgun (WGS) entry which is preliminary data.</text>
</comment>
<dbReference type="GO" id="GO:0009190">
    <property type="term" value="P:cyclic nucleotide biosynthetic process"/>
    <property type="evidence" value="ECO:0007669"/>
    <property type="project" value="InterPro"/>
</dbReference>
<dbReference type="STRING" id="398720.MED217_05427"/>
<protein>
    <submittedName>
        <fullName evidence="3">Adenylate cyclase-related protein</fullName>
    </submittedName>
</protein>
<keyword evidence="1" id="KW-1133">Transmembrane helix</keyword>
<feature type="domain" description="Guanylate cyclase" evidence="2">
    <location>
        <begin position="184"/>
        <end position="313"/>
    </location>
</feature>
<dbReference type="SUPFAM" id="SSF55073">
    <property type="entry name" value="Nucleotide cyclase"/>
    <property type="match status" value="1"/>
</dbReference>
<accession>A3XJ20</accession>
<dbReference type="EMBL" id="AANC01000002">
    <property type="protein sequence ID" value="EAQ50447.1"/>
    <property type="molecule type" value="Genomic_DNA"/>
</dbReference>
<dbReference type="HOGENOM" id="CLU_055425_1_0_10"/>
<dbReference type="AlphaFoldDB" id="A3XJ20"/>
<dbReference type="OrthoDB" id="9768499at2"/>
<evidence type="ECO:0000256" key="1">
    <source>
        <dbReference type="SAM" id="Phobius"/>
    </source>
</evidence>
<dbReference type="eggNOG" id="COG2114">
    <property type="taxonomic scope" value="Bacteria"/>
</dbReference>
<feature type="transmembrane region" description="Helical" evidence="1">
    <location>
        <begin position="93"/>
        <end position="114"/>
    </location>
</feature>
<dbReference type="Pfam" id="PF00211">
    <property type="entry name" value="Guanylate_cyc"/>
    <property type="match status" value="1"/>
</dbReference>
<feature type="transmembrane region" description="Helical" evidence="1">
    <location>
        <begin position="14"/>
        <end position="33"/>
    </location>
</feature>
<dbReference type="InterPro" id="IPR001054">
    <property type="entry name" value="A/G_cyclase"/>
</dbReference>
<dbReference type="PROSITE" id="PS50125">
    <property type="entry name" value="GUANYLATE_CYCLASE_2"/>
    <property type="match status" value="1"/>
</dbReference>
<feature type="transmembrane region" description="Helical" evidence="1">
    <location>
        <begin position="53"/>
        <end position="73"/>
    </location>
</feature>
<dbReference type="InterPro" id="IPR029787">
    <property type="entry name" value="Nucleotide_cyclase"/>
</dbReference>
<dbReference type="InterPro" id="IPR050697">
    <property type="entry name" value="Adenylyl/Guanylyl_Cyclase_3/4"/>
</dbReference>
<dbReference type="GO" id="GO:0004016">
    <property type="term" value="F:adenylate cyclase activity"/>
    <property type="evidence" value="ECO:0007669"/>
    <property type="project" value="UniProtKB-ARBA"/>
</dbReference>
<sequence length="368" mass="42023">MALSAKTNYHLKRILPIGLIWLFIGWAFLWSEYAVLGDGANTPESAIRITPRIIVFASISVFAVGCLVGFIEVRLINKLFAKKSFPQKLVGKFLLYAILMFCIMLVFFILAAAIELQESIFSKNVLDRYVLFFFSITHISTAVQLLFSLIVSLLYAEISENIGQHVLLNFFTGHYHKPRVEHRMFMFVDMKDSTSIAEKIGHKTYFKLLKDYYQSFSEAIIRNYGEVYQYVGDEIVITWKLQRGLQNNNALQCFFEMKAALQKRQHRFKKEYGLLPDFKAALHIGQVTTGEIGALKKDIFFTGDVLNTTARILSLSTELQQDFLISECLANQLKVPENLCLTDLGIQSLKGKTLPIRIFAINIKEPLT</sequence>
<proteinExistence type="predicted"/>
<dbReference type="PANTHER" id="PTHR43081">
    <property type="entry name" value="ADENYLATE CYCLASE, TERMINAL-DIFFERENTIATION SPECIFIC-RELATED"/>
    <property type="match status" value="1"/>
</dbReference>
<gene>
    <name evidence="3" type="ORF">MED217_05427</name>
</gene>